<protein>
    <submittedName>
        <fullName evidence="4">Oxidoreductase</fullName>
    </submittedName>
</protein>
<dbReference type="PANTHER" id="PTHR43656">
    <property type="entry name" value="BINDING OXIDOREDUCTASE, PUTATIVE (AFU_ORTHOLOGUE AFUA_2G08260)-RELATED"/>
    <property type="match status" value="1"/>
</dbReference>
<dbReference type="InterPro" id="IPR013785">
    <property type="entry name" value="Aldolase_TIM"/>
</dbReference>
<accession>A0A0F6SDI0</accession>
<evidence type="ECO:0000256" key="2">
    <source>
        <dbReference type="ARBA" id="ARBA00023002"/>
    </source>
</evidence>
<feature type="domain" description="NADH:flavin oxidoreductase/NADH oxidase N-terminal" evidence="3">
    <location>
        <begin position="19"/>
        <end position="322"/>
    </location>
</feature>
<dbReference type="Proteomes" id="UP000034883">
    <property type="component" value="Chromosome"/>
</dbReference>
<dbReference type="STRING" id="927083.DB32_000628"/>
<gene>
    <name evidence="4" type="ORF">DB32_000628</name>
</gene>
<proteinExistence type="predicted"/>
<dbReference type="CDD" id="cd02803">
    <property type="entry name" value="OYE_like_FMN_family"/>
    <property type="match status" value="1"/>
</dbReference>
<dbReference type="AlphaFoldDB" id="A0A0F6SDI0"/>
<reference evidence="4 5" key="1">
    <citation type="submission" date="2015-03" db="EMBL/GenBank/DDBJ databases">
        <title>Genome assembly of Sandaracinus amylolyticus DSM 53668.</title>
        <authorList>
            <person name="Sharma G."/>
            <person name="Subramanian S."/>
        </authorList>
    </citation>
    <scope>NUCLEOTIDE SEQUENCE [LARGE SCALE GENOMIC DNA]</scope>
    <source>
        <strain evidence="4 5">DSM 53668</strain>
    </source>
</reference>
<evidence type="ECO:0000313" key="5">
    <source>
        <dbReference type="Proteomes" id="UP000034883"/>
    </source>
</evidence>
<dbReference type="SUPFAM" id="SSF51395">
    <property type="entry name" value="FMN-linked oxidoreductases"/>
    <property type="match status" value="1"/>
</dbReference>
<dbReference type="OrthoDB" id="9784632at2"/>
<dbReference type="EMBL" id="CP011125">
    <property type="protein sequence ID" value="AKF03479.1"/>
    <property type="molecule type" value="Genomic_DNA"/>
</dbReference>
<name>A0A0F6SDI0_9BACT</name>
<dbReference type="RefSeq" id="WP_053230936.1">
    <property type="nucleotide sequence ID" value="NZ_CP011125.1"/>
</dbReference>
<keyword evidence="2" id="KW-0560">Oxidoreductase</keyword>
<dbReference type="PANTHER" id="PTHR43656:SF2">
    <property type="entry name" value="BINDING OXIDOREDUCTASE, PUTATIVE (AFU_ORTHOLOGUE AFUA_2G08260)-RELATED"/>
    <property type="match status" value="1"/>
</dbReference>
<dbReference type="GO" id="GO:0010181">
    <property type="term" value="F:FMN binding"/>
    <property type="evidence" value="ECO:0007669"/>
    <property type="project" value="InterPro"/>
</dbReference>
<sequence>MSNPLLLSPVVLRPGVVAPNRVWLAPLTNMQSHPDGTLSDDELAFLARRADGGFGLIETCAAHVSQDGKAWPGELGVHDDAMVPGLRRLAARIKQAGALASVQLFHGGLRATPSVSGVPTWSASAHEEPGTITPRAGTEEDIARVIAHFASAARRCAEAGFDAIELHGAHGYLLSQFLSSVYNRRADRWGGPLENRARLIREVLRAVRAAAPSLVLAVRLSPEDFGQAKGIDLDETIEVARWLAADGMEVLHLSLWRSALTTKKRPESHATTLFREALGARVKIVVAGQIWTREEGEAQLANGADAIALGRSAIANPEWPRIVHGLEQGELRTPPVTEDELRARALSEGFVRYMRNWKGFVA</sequence>
<evidence type="ECO:0000313" key="4">
    <source>
        <dbReference type="EMBL" id="AKF03479.1"/>
    </source>
</evidence>
<keyword evidence="1" id="KW-0285">Flavoprotein</keyword>
<dbReference type="Gene3D" id="3.20.20.70">
    <property type="entry name" value="Aldolase class I"/>
    <property type="match status" value="1"/>
</dbReference>
<organism evidence="4 5">
    <name type="scientific">Sandaracinus amylolyticus</name>
    <dbReference type="NCBI Taxonomy" id="927083"/>
    <lineage>
        <taxon>Bacteria</taxon>
        <taxon>Pseudomonadati</taxon>
        <taxon>Myxococcota</taxon>
        <taxon>Polyangia</taxon>
        <taxon>Polyangiales</taxon>
        <taxon>Sandaracinaceae</taxon>
        <taxon>Sandaracinus</taxon>
    </lineage>
</organism>
<keyword evidence="5" id="KW-1185">Reference proteome</keyword>
<dbReference type="Pfam" id="PF00724">
    <property type="entry name" value="Oxidored_FMN"/>
    <property type="match status" value="1"/>
</dbReference>
<dbReference type="GO" id="GO:0016491">
    <property type="term" value="F:oxidoreductase activity"/>
    <property type="evidence" value="ECO:0007669"/>
    <property type="project" value="UniProtKB-KW"/>
</dbReference>
<dbReference type="KEGG" id="samy:DB32_000628"/>
<dbReference type="InterPro" id="IPR051799">
    <property type="entry name" value="NADH_flavin_oxidoreductase"/>
</dbReference>
<dbReference type="InterPro" id="IPR001155">
    <property type="entry name" value="OxRdtase_FMN_N"/>
</dbReference>
<evidence type="ECO:0000259" key="3">
    <source>
        <dbReference type="Pfam" id="PF00724"/>
    </source>
</evidence>
<evidence type="ECO:0000256" key="1">
    <source>
        <dbReference type="ARBA" id="ARBA00022630"/>
    </source>
</evidence>